<feature type="active site" evidence="4">
    <location>
        <position position="44"/>
    </location>
</feature>
<feature type="domain" description="CheB-type methylesterase" evidence="5">
    <location>
        <begin position="6"/>
        <end position="187"/>
    </location>
</feature>
<dbReference type="Gene3D" id="3.40.50.180">
    <property type="entry name" value="Methylesterase CheB, C-terminal domain"/>
    <property type="match status" value="1"/>
</dbReference>
<gene>
    <name evidence="6" type="ORF">K4G66_09120</name>
</gene>
<evidence type="ECO:0000256" key="4">
    <source>
        <dbReference type="PROSITE-ProRule" id="PRU00050"/>
    </source>
</evidence>
<dbReference type="GO" id="GO:0000156">
    <property type="term" value="F:phosphorelay response regulator activity"/>
    <property type="evidence" value="ECO:0007669"/>
    <property type="project" value="InterPro"/>
</dbReference>
<evidence type="ECO:0000313" key="6">
    <source>
        <dbReference type="EMBL" id="WKN38862.1"/>
    </source>
</evidence>
<proteinExistence type="predicted"/>
<dbReference type="Pfam" id="PF01339">
    <property type="entry name" value="CheB_methylest"/>
    <property type="match status" value="1"/>
</dbReference>
<dbReference type="GO" id="GO:0008984">
    <property type="term" value="F:protein-glutamate methylesterase activity"/>
    <property type="evidence" value="ECO:0007669"/>
    <property type="project" value="UniProtKB-EC"/>
</dbReference>
<accession>A0AA49JJ76</accession>
<dbReference type="GO" id="GO:0006935">
    <property type="term" value="P:chemotaxis"/>
    <property type="evidence" value="ECO:0007669"/>
    <property type="project" value="UniProtKB-UniRule"/>
</dbReference>
<organism evidence="6">
    <name type="scientific">Roseihalotalea indica</name>
    <dbReference type="NCBI Taxonomy" id="2867963"/>
    <lineage>
        <taxon>Bacteria</taxon>
        <taxon>Pseudomonadati</taxon>
        <taxon>Bacteroidota</taxon>
        <taxon>Cytophagia</taxon>
        <taxon>Cytophagales</taxon>
        <taxon>Catalimonadaceae</taxon>
        <taxon>Roseihalotalea</taxon>
    </lineage>
</organism>
<dbReference type="EMBL" id="CP120682">
    <property type="protein sequence ID" value="WKN38862.1"/>
    <property type="molecule type" value="Genomic_DNA"/>
</dbReference>
<dbReference type="AlphaFoldDB" id="A0AA49JJ76"/>
<dbReference type="CDD" id="cd16433">
    <property type="entry name" value="CheB"/>
    <property type="match status" value="1"/>
</dbReference>
<keyword evidence="1 4" id="KW-0378">Hydrolase</keyword>
<sequence>MNLKYPSSFPVFLIGTSGTGLRALRFLAEHIPSSFPSPLFFLLHRVKGSELQRSILNVINTYSQLEVCVPQDGQEVQPSTIYVPPVDEHLILEGKTMILTKEPADTRWRPSIDTLLISGARSYRTAAVSVLLSGGLDDGIEGLREITRQGGVTIAQSPDDAYNPVLPLNALLKDHPSYVLPLNDMPALFCELAGHNYFPDQSSIIQKAALTAARKRKEVQEK</sequence>
<dbReference type="InterPro" id="IPR000673">
    <property type="entry name" value="Sig_transdc_resp-reg_Me-estase"/>
</dbReference>
<name>A0AA49JJ76_9BACT</name>
<evidence type="ECO:0000256" key="2">
    <source>
        <dbReference type="ARBA" id="ARBA00039140"/>
    </source>
</evidence>
<reference evidence="6" key="1">
    <citation type="journal article" date="2023" name="Comput. Struct. Biotechnol. J.">
        <title>Discovery of a novel marine Bacteroidetes with a rich repertoire of carbohydrate-active enzymes.</title>
        <authorList>
            <person name="Chen B."/>
            <person name="Liu G."/>
            <person name="Chen Q."/>
            <person name="Wang H."/>
            <person name="Liu L."/>
            <person name="Tang K."/>
        </authorList>
    </citation>
    <scope>NUCLEOTIDE SEQUENCE</scope>
    <source>
        <strain evidence="6">TK19036</strain>
    </source>
</reference>
<reference evidence="6" key="2">
    <citation type="journal article" date="2024" name="Antonie Van Leeuwenhoek">
        <title>Roseihalotalea indica gen. nov., sp. nov., a halophilic Bacteroidetes from mesopelagic Southwest Indian Ocean with higher carbohydrate metabolic potential.</title>
        <authorList>
            <person name="Chen B."/>
            <person name="Zhang M."/>
            <person name="Lin D."/>
            <person name="Ye J."/>
            <person name="Tang K."/>
        </authorList>
    </citation>
    <scope>NUCLEOTIDE SEQUENCE</scope>
    <source>
        <strain evidence="6">TK19036</strain>
    </source>
</reference>
<dbReference type="InterPro" id="IPR035909">
    <property type="entry name" value="CheB_C"/>
</dbReference>
<evidence type="ECO:0000259" key="5">
    <source>
        <dbReference type="PROSITE" id="PS50122"/>
    </source>
</evidence>
<feature type="active site" evidence="4">
    <location>
        <position position="17"/>
    </location>
</feature>
<dbReference type="PANTHER" id="PTHR42872">
    <property type="entry name" value="PROTEIN-GLUTAMATE METHYLESTERASE/PROTEIN-GLUTAMINE GLUTAMINASE"/>
    <property type="match status" value="1"/>
</dbReference>
<protein>
    <recommendedName>
        <fullName evidence="2">protein-glutamate methylesterase</fullName>
        <ecNumber evidence="2">3.1.1.61</ecNumber>
    </recommendedName>
</protein>
<keyword evidence="4" id="KW-0145">Chemotaxis</keyword>
<dbReference type="PROSITE" id="PS50122">
    <property type="entry name" value="CHEB"/>
    <property type="match status" value="1"/>
</dbReference>
<evidence type="ECO:0000256" key="1">
    <source>
        <dbReference type="ARBA" id="ARBA00022801"/>
    </source>
</evidence>
<dbReference type="EC" id="3.1.1.61" evidence="2"/>
<dbReference type="SUPFAM" id="SSF52738">
    <property type="entry name" value="Methylesterase CheB, C-terminal domain"/>
    <property type="match status" value="1"/>
</dbReference>
<feature type="active site" evidence="4">
    <location>
        <position position="138"/>
    </location>
</feature>
<evidence type="ECO:0000256" key="3">
    <source>
        <dbReference type="ARBA" id="ARBA00048267"/>
    </source>
</evidence>
<dbReference type="GO" id="GO:0005737">
    <property type="term" value="C:cytoplasm"/>
    <property type="evidence" value="ECO:0007669"/>
    <property type="project" value="InterPro"/>
</dbReference>
<dbReference type="PANTHER" id="PTHR42872:SF6">
    <property type="entry name" value="PROTEIN-GLUTAMATE METHYLESTERASE_PROTEIN-GLUTAMINE GLUTAMINASE"/>
    <property type="match status" value="1"/>
</dbReference>
<comment type="catalytic activity">
    <reaction evidence="3">
        <text>[protein]-L-glutamate 5-O-methyl ester + H2O = L-glutamyl-[protein] + methanol + H(+)</text>
        <dbReference type="Rhea" id="RHEA:23236"/>
        <dbReference type="Rhea" id="RHEA-COMP:10208"/>
        <dbReference type="Rhea" id="RHEA-COMP:10311"/>
        <dbReference type="ChEBI" id="CHEBI:15377"/>
        <dbReference type="ChEBI" id="CHEBI:15378"/>
        <dbReference type="ChEBI" id="CHEBI:17790"/>
        <dbReference type="ChEBI" id="CHEBI:29973"/>
        <dbReference type="ChEBI" id="CHEBI:82795"/>
        <dbReference type="EC" id="3.1.1.61"/>
    </reaction>
</comment>